<dbReference type="InterPro" id="IPR032675">
    <property type="entry name" value="LRR_dom_sf"/>
</dbReference>
<dbReference type="OMA" id="HESSKWE"/>
<dbReference type="GO" id="GO:0051707">
    <property type="term" value="P:response to other organism"/>
    <property type="evidence" value="ECO:0007669"/>
    <property type="project" value="UniProtKB-ARBA"/>
</dbReference>
<dbReference type="Gene3D" id="1.20.5.4130">
    <property type="match status" value="1"/>
</dbReference>
<feature type="coiled-coil region" evidence="6">
    <location>
        <begin position="122"/>
        <end position="149"/>
    </location>
</feature>
<accession>G7J0J4</accession>
<feature type="domain" description="R13L1/DRL21-like LRR repeat region" evidence="10">
    <location>
        <begin position="692"/>
        <end position="801"/>
    </location>
</feature>
<name>G7J0J4_MEDTR</name>
<evidence type="ECO:0000256" key="6">
    <source>
        <dbReference type="SAM" id="Coils"/>
    </source>
</evidence>
<sequence>MATIVGEALLAASLEVLMEKIVSGEFVDLFRSTKLDVALLEKLKITMLSLQAVLHDAEEKQITNPAVKQWLEMLHDAVFEADDLFDEINTEALRSKVEAEYETRTATAQVLKTLSSRFKSFNKKVNSKLQILFERLEHLRNQNLGLKERGSSSVWHISPTSSVVGDESSICGRDDDKKKLKEFLLSEDSSDGRSKIGVISIVGMGGLGKTTLAKILYNDSNVKRKFEARGWAHVSKDFDVCTITKTLLESVTSEKTTTNDLNGLQVQLQQSLRDKKFLLVLDDIWYGRYVGWNNLNDIFNVGEMGSKIIITTRDERVALPMQTFLSVHRLRSLEKEDCWSLLARHAFVTSNYQQRSNLEKIGREIAKKCDGLPLAAIALGGFLRTKLSQDYWNDVLKSSIWELTDDEVQPALLLSYRHLPAPIKGCFAYCSIFPKNSIIEKKMVVQLWIAEGLVPKPKIEKSWEKEAEEYFDELVSRSLLRQNSTGDEEMGFEMHDLINDLAMVVSSSYCIRLGEQKTHKKVRHLSYNKGKYESYDKFEKLHGLKCLQTFLPLPLQRRSWSPYYFVPGRLICDLLPQMTQLHVLSLSNYKNITEFPNSIGNLIYLRYLNLSHTEIRMLPAETCKLYNLQTLLLSDCNRLTELPKDMAKLMNLRHLDIRGTRLKEMPVQISRLENLQTLSDFVVGIQDDGLKISDLGKHSHLRENLTISQLQNVTDSSHASQANLVMKKQIDELVLQWSGTSPSNSQIQSGVLEQLQPSTNLKSLTINGYGGNNFPNWLGSSLFGNMVCLRISHCENCLVLEMKSIKRIGTEFTGSISHSFQPFSFLETLEFDTMLEWEDWKLIGGTTAEFPRLKRLSLRQCPKLKGNLPLGQLQNLEEIILEGMKSLKTLDTGFYGSSSSRLFQPFPFLKTLSFTNMQEWEEWKLIGGASIEFPSLTRLLLCNCPKLKGNIPGNLPSLTSLSLKYCPNLKQMSPNNFPSLVELELEDCSLLMEARHSSDVFNQLMIFLNALRNISLRNIPSLTSFPRNGLPKTIQSLKIWKCENLEFLPYESFHNYKSLEHLEISDSCNSMTSFTVCALPVLRSLCIYGSKNLKSILIAEDVSQQKLLLLRTIKIEHCDELESFSLGGFPIPNLIHLSVCNCKKLYSLPRSINILASLEEMKIHDLPNLQSFSIHDFPISLRELSVGNVGGVLWNTTWERLTSLLELLIWGDDIVNVLMKTEVPLLPASLVSLKISLLEDIKCLDGKWLQHLTSLQHFDIIDAPKLKSLPKKGKLPSSLKVLNIKKCPLLKASWQKKRGKEWRKIAHIPSVLINGQMIT</sequence>
<dbReference type="FunFam" id="3.40.50.300:FF:001091">
    <property type="entry name" value="Probable disease resistance protein At1g61300"/>
    <property type="match status" value="1"/>
</dbReference>
<dbReference type="InterPro" id="IPR056789">
    <property type="entry name" value="LRR_R13L1-DRL21"/>
</dbReference>
<reference evidence="12" key="3">
    <citation type="submission" date="2015-04" db="UniProtKB">
        <authorList>
            <consortium name="EnsemblPlants"/>
        </authorList>
    </citation>
    <scope>IDENTIFICATION</scope>
    <source>
        <strain evidence="12">cv. Jemalong A17</strain>
    </source>
</reference>
<dbReference type="SUPFAM" id="SSF52058">
    <property type="entry name" value="L domain-like"/>
    <property type="match status" value="2"/>
</dbReference>
<dbReference type="InterPro" id="IPR027417">
    <property type="entry name" value="P-loop_NTPase"/>
</dbReference>
<dbReference type="EMBL" id="CM001219">
    <property type="protein sequence ID" value="AES68755.1"/>
    <property type="molecule type" value="Genomic_DNA"/>
</dbReference>
<dbReference type="Proteomes" id="UP000002051">
    <property type="component" value="Chromosome 3"/>
</dbReference>
<feature type="domain" description="Disease resistance N-terminal" evidence="8">
    <location>
        <begin position="37"/>
        <end position="102"/>
    </location>
</feature>
<dbReference type="PaxDb" id="3880-AES68755"/>
<feature type="domain" description="NB-ARC" evidence="7">
    <location>
        <begin position="174"/>
        <end position="347"/>
    </location>
</feature>
<evidence type="ECO:0000256" key="2">
    <source>
        <dbReference type="ARBA" id="ARBA00022737"/>
    </source>
</evidence>
<dbReference type="GO" id="GO:0005524">
    <property type="term" value="F:ATP binding"/>
    <property type="evidence" value="ECO:0007669"/>
    <property type="project" value="UniProtKB-KW"/>
</dbReference>
<organism evidence="11 13">
    <name type="scientific">Medicago truncatula</name>
    <name type="common">Barrel medic</name>
    <name type="synonym">Medicago tribuloides</name>
    <dbReference type="NCBI Taxonomy" id="3880"/>
    <lineage>
        <taxon>Eukaryota</taxon>
        <taxon>Viridiplantae</taxon>
        <taxon>Streptophyta</taxon>
        <taxon>Embryophyta</taxon>
        <taxon>Tracheophyta</taxon>
        <taxon>Spermatophyta</taxon>
        <taxon>Magnoliopsida</taxon>
        <taxon>eudicotyledons</taxon>
        <taxon>Gunneridae</taxon>
        <taxon>Pentapetalae</taxon>
        <taxon>rosids</taxon>
        <taxon>fabids</taxon>
        <taxon>Fabales</taxon>
        <taxon>Fabaceae</taxon>
        <taxon>Papilionoideae</taxon>
        <taxon>50 kb inversion clade</taxon>
        <taxon>NPAAA clade</taxon>
        <taxon>Hologalegina</taxon>
        <taxon>IRL clade</taxon>
        <taxon>Trifolieae</taxon>
        <taxon>Medicago</taxon>
    </lineage>
</organism>
<keyword evidence="5" id="KW-0067">ATP-binding</keyword>
<dbReference type="Pfam" id="PF18052">
    <property type="entry name" value="Rx_N"/>
    <property type="match status" value="1"/>
</dbReference>
<evidence type="ECO:0000259" key="9">
    <source>
        <dbReference type="Pfam" id="PF23559"/>
    </source>
</evidence>
<reference evidence="11 13" key="2">
    <citation type="journal article" date="2014" name="BMC Genomics">
        <title>An improved genome release (version Mt4.0) for the model legume Medicago truncatula.</title>
        <authorList>
            <person name="Tang H."/>
            <person name="Krishnakumar V."/>
            <person name="Bidwell S."/>
            <person name="Rosen B."/>
            <person name="Chan A."/>
            <person name="Zhou S."/>
            <person name="Gentzbittel L."/>
            <person name="Childs K.L."/>
            <person name="Yandell M."/>
            <person name="Gundlach H."/>
            <person name="Mayer K.F."/>
            <person name="Schwartz D.C."/>
            <person name="Town C.D."/>
        </authorList>
    </citation>
    <scope>GENOME REANNOTATION</scope>
    <source>
        <strain evidence="12 13">cv. Jemalong A17</strain>
    </source>
</reference>
<dbReference type="InterPro" id="IPR042197">
    <property type="entry name" value="Apaf_helical"/>
</dbReference>
<dbReference type="EnsemblPlants" id="AES68755">
    <property type="protein sequence ID" value="AES68755"/>
    <property type="gene ID" value="MTR_3g014510"/>
</dbReference>
<dbReference type="Gene3D" id="3.40.50.300">
    <property type="entry name" value="P-loop containing nucleotide triphosphate hydrolases"/>
    <property type="match status" value="1"/>
</dbReference>
<gene>
    <name evidence="11" type="ordered locus">MTR_3g014510</name>
</gene>
<dbReference type="PANTHER" id="PTHR36766">
    <property type="entry name" value="PLANT BROAD-SPECTRUM MILDEW RESISTANCE PROTEIN RPW8"/>
    <property type="match status" value="1"/>
</dbReference>
<dbReference type="Pfam" id="PF00931">
    <property type="entry name" value="NB-ARC"/>
    <property type="match status" value="1"/>
</dbReference>
<feature type="domain" description="Disease resistance protein winged helix" evidence="9">
    <location>
        <begin position="432"/>
        <end position="502"/>
    </location>
</feature>
<dbReference type="Pfam" id="PF23559">
    <property type="entry name" value="WHD_DRP"/>
    <property type="match status" value="1"/>
</dbReference>
<dbReference type="InterPro" id="IPR041118">
    <property type="entry name" value="Rx_N"/>
</dbReference>
<protein>
    <submittedName>
        <fullName evidence="11">LRR and NB-ARC domain disease resistance protein</fullName>
    </submittedName>
</protein>
<dbReference type="GO" id="GO:0043531">
    <property type="term" value="F:ADP binding"/>
    <property type="evidence" value="ECO:0007669"/>
    <property type="project" value="InterPro"/>
</dbReference>
<keyword evidence="1" id="KW-0433">Leucine-rich repeat</keyword>
<evidence type="ECO:0000313" key="13">
    <source>
        <dbReference type="Proteomes" id="UP000002051"/>
    </source>
</evidence>
<reference evidence="11 13" key="1">
    <citation type="journal article" date="2011" name="Nature">
        <title>The Medicago genome provides insight into the evolution of rhizobial symbioses.</title>
        <authorList>
            <person name="Young N.D."/>
            <person name="Debelle F."/>
            <person name="Oldroyd G.E."/>
            <person name="Geurts R."/>
            <person name="Cannon S.B."/>
            <person name="Udvardi M.K."/>
            <person name="Benedito V.A."/>
            <person name="Mayer K.F."/>
            <person name="Gouzy J."/>
            <person name="Schoof H."/>
            <person name="Van de Peer Y."/>
            <person name="Proost S."/>
            <person name="Cook D.R."/>
            <person name="Meyers B.C."/>
            <person name="Spannagl M."/>
            <person name="Cheung F."/>
            <person name="De Mita S."/>
            <person name="Krishnakumar V."/>
            <person name="Gundlach H."/>
            <person name="Zhou S."/>
            <person name="Mudge J."/>
            <person name="Bharti A.K."/>
            <person name="Murray J.D."/>
            <person name="Naoumkina M.A."/>
            <person name="Rosen B."/>
            <person name="Silverstein K.A."/>
            <person name="Tang H."/>
            <person name="Rombauts S."/>
            <person name="Zhao P.X."/>
            <person name="Zhou P."/>
            <person name="Barbe V."/>
            <person name="Bardou P."/>
            <person name="Bechner M."/>
            <person name="Bellec A."/>
            <person name="Berger A."/>
            <person name="Berges H."/>
            <person name="Bidwell S."/>
            <person name="Bisseling T."/>
            <person name="Choisne N."/>
            <person name="Couloux A."/>
            <person name="Denny R."/>
            <person name="Deshpande S."/>
            <person name="Dai X."/>
            <person name="Doyle J.J."/>
            <person name="Dudez A.M."/>
            <person name="Farmer A.D."/>
            <person name="Fouteau S."/>
            <person name="Franken C."/>
            <person name="Gibelin C."/>
            <person name="Gish J."/>
            <person name="Goldstein S."/>
            <person name="Gonzalez A.J."/>
            <person name="Green P.J."/>
            <person name="Hallab A."/>
            <person name="Hartog M."/>
            <person name="Hua A."/>
            <person name="Humphray S.J."/>
            <person name="Jeong D.H."/>
            <person name="Jing Y."/>
            <person name="Jocker A."/>
            <person name="Kenton S.M."/>
            <person name="Kim D.J."/>
            <person name="Klee K."/>
            <person name="Lai H."/>
            <person name="Lang C."/>
            <person name="Lin S."/>
            <person name="Macmil S.L."/>
            <person name="Magdelenat G."/>
            <person name="Matthews L."/>
            <person name="McCorrison J."/>
            <person name="Monaghan E.L."/>
            <person name="Mun J.H."/>
            <person name="Najar F.Z."/>
            <person name="Nicholson C."/>
            <person name="Noirot C."/>
            <person name="O'Bleness M."/>
            <person name="Paule C.R."/>
            <person name="Poulain J."/>
            <person name="Prion F."/>
            <person name="Qin B."/>
            <person name="Qu C."/>
            <person name="Retzel E.F."/>
            <person name="Riddle C."/>
            <person name="Sallet E."/>
            <person name="Samain S."/>
            <person name="Samson N."/>
            <person name="Sanders I."/>
            <person name="Saurat O."/>
            <person name="Scarpelli C."/>
            <person name="Schiex T."/>
            <person name="Segurens B."/>
            <person name="Severin A.J."/>
            <person name="Sherrier D.J."/>
            <person name="Shi R."/>
            <person name="Sims S."/>
            <person name="Singer S.R."/>
            <person name="Sinharoy S."/>
            <person name="Sterck L."/>
            <person name="Viollet A."/>
            <person name="Wang B.B."/>
            <person name="Wang K."/>
            <person name="Wang M."/>
            <person name="Wang X."/>
            <person name="Warfsmann J."/>
            <person name="Weissenbach J."/>
            <person name="White D.D."/>
            <person name="White J.D."/>
            <person name="Wiley G.B."/>
            <person name="Wincker P."/>
            <person name="Xing Y."/>
            <person name="Yang L."/>
            <person name="Yao Z."/>
            <person name="Ying F."/>
            <person name="Zhai J."/>
            <person name="Zhou L."/>
            <person name="Zuber A."/>
            <person name="Denarie J."/>
            <person name="Dixon R.A."/>
            <person name="May G.D."/>
            <person name="Schwartz D.C."/>
            <person name="Rogers J."/>
            <person name="Quetier F."/>
            <person name="Town C.D."/>
            <person name="Roe B.A."/>
        </authorList>
    </citation>
    <scope>NUCLEOTIDE SEQUENCE [LARGE SCALE GENOMIC DNA]</scope>
    <source>
        <strain evidence="11">A17</strain>
        <strain evidence="12 13">cv. Jemalong A17</strain>
    </source>
</reference>
<dbReference type="Gene3D" id="3.80.10.10">
    <property type="entry name" value="Ribonuclease Inhibitor"/>
    <property type="match status" value="2"/>
</dbReference>
<dbReference type="HOGENOM" id="CLU_000837_8_8_1"/>
<dbReference type="eggNOG" id="KOG4658">
    <property type="taxonomic scope" value="Eukaryota"/>
</dbReference>
<proteinExistence type="predicted"/>
<dbReference type="Gene3D" id="1.10.8.430">
    <property type="entry name" value="Helical domain of apoptotic protease-activating factors"/>
    <property type="match status" value="1"/>
</dbReference>
<evidence type="ECO:0000256" key="4">
    <source>
        <dbReference type="ARBA" id="ARBA00022821"/>
    </source>
</evidence>
<dbReference type="PANTHER" id="PTHR36766:SF40">
    <property type="entry name" value="DISEASE RESISTANCE PROTEIN RGA3"/>
    <property type="match status" value="1"/>
</dbReference>
<dbReference type="InterPro" id="IPR002182">
    <property type="entry name" value="NB-ARC"/>
</dbReference>
<evidence type="ECO:0000313" key="11">
    <source>
        <dbReference type="EMBL" id="AES68755.1"/>
    </source>
</evidence>
<dbReference type="GO" id="GO:0006952">
    <property type="term" value="P:defense response"/>
    <property type="evidence" value="ECO:0007669"/>
    <property type="project" value="UniProtKB-KW"/>
</dbReference>
<dbReference type="SUPFAM" id="SSF52540">
    <property type="entry name" value="P-loop containing nucleoside triphosphate hydrolases"/>
    <property type="match status" value="1"/>
</dbReference>
<evidence type="ECO:0000256" key="3">
    <source>
        <dbReference type="ARBA" id="ARBA00022741"/>
    </source>
</evidence>
<evidence type="ECO:0000259" key="7">
    <source>
        <dbReference type="Pfam" id="PF00931"/>
    </source>
</evidence>
<keyword evidence="13" id="KW-1185">Reference proteome</keyword>
<evidence type="ECO:0000259" key="10">
    <source>
        <dbReference type="Pfam" id="PF25019"/>
    </source>
</evidence>
<evidence type="ECO:0000256" key="5">
    <source>
        <dbReference type="ARBA" id="ARBA00022840"/>
    </source>
</evidence>
<dbReference type="Pfam" id="PF25019">
    <property type="entry name" value="LRR_R13L1-DRL21"/>
    <property type="match status" value="1"/>
</dbReference>
<keyword evidence="2" id="KW-0677">Repeat</keyword>
<keyword evidence="6" id="KW-0175">Coiled coil</keyword>
<dbReference type="Gene3D" id="1.10.10.10">
    <property type="entry name" value="Winged helix-like DNA-binding domain superfamily/Winged helix DNA-binding domain"/>
    <property type="match status" value="1"/>
</dbReference>
<evidence type="ECO:0000259" key="8">
    <source>
        <dbReference type="Pfam" id="PF18052"/>
    </source>
</evidence>
<keyword evidence="4" id="KW-0611">Plant defense</keyword>
<dbReference type="InterPro" id="IPR058922">
    <property type="entry name" value="WHD_DRP"/>
</dbReference>
<evidence type="ECO:0000256" key="1">
    <source>
        <dbReference type="ARBA" id="ARBA00022614"/>
    </source>
</evidence>
<dbReference type="PRINTS" id="PR00364">
    <property type="entry name" value="DISEASERSIST"/>
</dbReference>
<keyword evidence="3" id="KW-0547">Nucleotide-binding</keyword>
<dbReference type="FunFam" id="1.10.10.10:FF:000322">
    <property type="entry name" value="Probable disease resistance protein At1g63360"/>
    <property type="match status" value="1"/>
</dbReference>
<dbReference type="InterPro" id="IPR036388">
    <property type="entry name" value="WH-like_DNA-bd_sf"/>
</dbReference>
<evidence type="ECO:0000313" key="12">
    <source>
        <dbReference type="EnsemblPlants" id="AES68755"/>
    </source>
</evidence>